<dbReference type="AlphaFoldDB" id="A0A9Q3GPC0"/>
<name>A0A9Q3GPC0_9BASI</name>
<sequence length="119" mass="13463">MSELPENINPIILDSLESPSLFIIELPSFLSLECEFLAVDTPKGEDPILVFESLNNFNCSISWRQRLTIFNHCYKDSSYSLLPLSNYLFNATYFASLVGDSRIPSFPPSFHIPSLNSPQ</sequence>
<gene>
    <name evidence="1" type="ORF">O181_013904</name>
</gene>
<comment type="caution">
    <text evidence="1">The sequence shown here is derived from an EMBL/GenBank/DDBJ whole genome shotgun (WGS) entry which is preliminary data.</text>
</comment>
<protein>
    <submittedName>
        <fullName evidence="1">Uncharacterized protein</fullName>
    </submittedName>
</protein>
<reference evidence="1" key="1">
    <citation type="submission" date="2021-03" db="EMBL/GenBank/DDBJ databases">
        <title>Draft genome sequence of rust myrtle Austropuccinia psidii MF-1, a brazilian biotype.</title>
        <authorList>
            <person name="Quecine M.C."/>
            <person name="Pachon D.M.R."/>
            <person name="Bonatelli M.L."/>
            <person name="Correr F.H."/>
            <person name="Franceschini L.M."/>
            <person name="Leite T.F."/>
            <person name="Margarido G.R.A."/>
            <person name="Almeida C.A."/>
            <person name="Ferrarezi J.A."/>
            <person name="Labate C.A."/>
        </authorList>
    </citation>
    <scope>NUCLEOTIDE SEQUENCE</scope>
    <source>
        <strain evidence="1">MF-1</strain>
    </source>
</reference>
<evidence type="ECO:0000313" key="1">
    <source>
        <dbReference type="EMBL" id="MBW0474189.1"/>
    </source>
</evidence>
<proteinExistence type="predicted"/>
<evidence type="ECO:0000313" key="2">
    <source>
        <dbReference type="Proteomes" id="UP000765509"/>
    </source>
</evidence>
<organism evidence="1 2">
    <name type="scientific">Austropuccinia psidii MF-1</name>
    <dbReference type="NCBI Taxonomy" id="1389203"/>
    <lineage>
        <taxon>Eukaryota</taxon>
        <taxon>Fungi</taxon>
        <taxon>Dikarya</taxon>
        <taxon>Basidiomycota</taxon>
        <taxon>Pucciniomycotina</taxon>
        <taxon>Pucciniomycetes</taxon>
        <taxon>Pucciniales</taxon>
        <taxon>Sphaerophragmiaceae</taxon>
        <taxon>Austropuccinia</taxon>
    </lineage>
</organism>
<dbReference type="EMBL" id="AVOT02003654">
    <property type="protein sequence ID" value="MBW0474189.1"/>
    <property type="molecule type" value="Genomic_DNA"/>
</dbReference>
<keyword evidence="2" id="KW-1185">Reference proteome</keyword>
<accession>A0A9Q3GPC0</accession>
<dbReference type="Proteomes" id="UP000765509">
    <property type="component" value="Unassembled WGS sequence"/>
</dbReference>